<organism evidence="3 4">
    <name type="scientific">Vigna unguiculata</name>
    <name type="common">Cowpea</name>
    <dbReference type="NCBI Taxonomy" id="3917"/>
    <lineage>
        <taxon>Eukaryota</taxon>
        <taxon>Viridiplantae</taxon>
        <taxon>Streptophyta</taxon>
        <taxon>Embryophyta</taxon>
        <taxon>Tracheophyta</taxon>
        <taxon>Spermatophyta</taxon>
        <taxon>Magnoliopsida</taxon>
        <taxon>eudicotyledons</taxon>
        <taxon>Gunneridae</taxon>
        <taxon>Pentapetalae</taxon>
        <taxon>rosids</taxon>
        <taxon>fabids</taxon>
        <taxon>Fabales</taxon>
        <taxon>Fabaceae</taxon>
        <taxon>Papilionoideae</taxon>
        <taxon>50 kb inversion clade</taxon>
        <taxon>NPAAA clade</taxon>
        <taxon>indigoferoid/millettioid clade</taxon>
        <taxon>Phaseoleae</taxon>
        <taxon>Vigna</taxon>
    </lineage>
</organism>
<proteinExistence type="predicted"/>
<evidence type="ECO:0000313" key="4">
    <source>
        <dbReference type="Proteomes" id="UP000501690"/>
    </source>
</evidence>
<dbReference type="GO" id="GO:0005634">
    <property type="term" value="C:nucleus"/>
    <property type="evidence" value="ECO:0007669"/>
    <property type="project" value="TreeGrafter"/>
</dbReference>
<evidence type="ECO:0000256" key="1">
    <source>
        <dbReference type="ARBA" id="ARBA00023157"/>
    </source>
</evidence>
<dbReference type="InterPro" id="IPR055304">
    <property type="entry name" value="CHCHD2/10-like"/>
</dbReference>
<dbReference type="GO" id="GO:0007005">
    <property type="term" value="P:mitochondrion organization"/>
    <property type="evidence" value="ECO:0007669"/>
    <property type="project" value="InterPro"/>
</dbReference>
<dbReference type="SUPFAM" id="SSF47072">
    <property type="entry name" value="Cysteine alpha-hairpin motif"/>
    <property type="match status" value="1"/>
</dbReference>
<dbReference type="Pfam" id="PF06747">
    <property type="entry name" value="CHCH"/>
    <property type="match status" value="1"/>
</dbReference>
<gene>
    <name evidence="3" type="ORF">DEO72_LG1g217</name>
</gene>
<evidence type="ECO:0000259" key="2">
    <source>
        <dbReference type="Pfam" id="PF06747"/>
    </source>
</evidence>
<name>A0A4D6KFV9_VIGUN</name>
<dbReference type="EMBL" id="CP039345">
    <property type="protein sequence ID" value="QCD76596.1"/>
    <property type="molecule type" value="Genomic_DNA"/>
</dbReference>
<keyword evidence="1" id="KW-1015">Disulfide bond</keyword>
<reference evidence="3 4" key="1">
    <citation type="submission" date="2019-04" db="EMBL/GenBank/DDBJ databases">
        <title>An improved genome assembly and genetic linkage map for asparagus bean, Vigna unguiculata ssp. sesquipedialis.</title>
        <authorList>
            <person name="Xia Q."/>
            <person name="Zhang R."/>
            <person name="Dong Y."/>
        </authorList>
    </citation>
    <scope>NUCLEOTIDE SEQUENCE [LARGE SCALE GENOMIC DNA]</scope>
    <source>
        <tissue evidence="3">Leaf</tissue>
    </source>
</reference>
<keyword evidence="4" id="KW-1185">Reference proteome</keyword>
<dbReference type="InterPro" id="IPR009069">
    <property type="entry name" value="Cys_alpha_HP_mot_SF"/>
</dbReference>
<dbReference type="Proteomes" id="UP000501690">
    <property type="component" value="Linkage Group LG1"/>
</dbReference>
<accession>A0A4D6KFV9</accession>
<dbReference type="PANTHER" id="PTHR13523:SF2">
    <property type="entry name" value="COILED-COIL-HELIX-COILED-COIL-HELIX DOMAIN CONTAINING 2, ISOFORM A-RELATED"/>
    <property type="match status" value="1"/>
</dbReference>
<dbReference type="GO" id="GO:0005739">
    <property type="term" value="C:mitochondrion"/>
    <property type="evidence" value="ECO:0007669"/>
    <property type="project" value="TreeGrafter"/>
</dbReference>
<evidence type="ECO:0000313" key="3">
    <source>
        <dbReference type="EMBL" id="QCD76596.1"/>
    </source>
</evidence>
<dbReference type="InterPro" id="IPR010625">
    <property type="entry name" value="CHCH"/>
</dbReference>
<protein>
    <submittedName>
        <fullName evidence="3">Cysteine alpha-hairpin motif superfamily</fullName>
    </submittedName>
</protein>
<dbReference type="PANTHER" id="PTHR13523">
    <property type="entry name" value="COILED-COIL-HELIX-COILED-COIL-HELIX DOMAIN CONTAINING 2/NUR77"/>
    <property type="match status" value="1"/>
</dbReference>
<dbReference type="AlphaFoldDB" id="A0A4D6KFV9"/>
<sequence>MNFLILDAVNPAPPPAPAQNGNSGSLLGTVAEGMAFGGGVAVVNRALDSALGPRIIQHETVATGSSTVPAATANSFGSDACNLHLKAFHDCLNSYGSDISKCQFYMDSLAQCRRNSGATLSA</sequence>
<feature type="domain" description="CHCH" evidence="2">
    <location>
        <begin position="81"/>
        <end position="115"/>
    </location>
</feature>